<proteinExistence type="predicted"/>
<accession>A0A7S2W868</accession>
<reference evidence="2" key="1">
    <citation type="submission" date="2021-01" db="EMBL/GenBank/DDBJ databases">
        <authorList>
            <person name="Corre E."/>
            <person name="Pelletier E."/>
            <person name="Niang G."/>
            <person name="Scheremetjew M."/>
            <person name="Finn R."/>
            <person name="Kale V."/>
            <person name="Holt S."/>
            <person name="Cochrane G."/>
            <person name="Meng A."/>
            <person name="Brown T."/>
            <person name="Cohen L."/>
        </authorList>
    </citation>
    <scope>NUCLEOTIDE SEQUENCE</scope>
    <source>
        <strain evidence="2">CCMP1243</strain>
    </source>
</reference>
<dbReference type="EMBL" id="HBHJ01007748">
    <property type="protein sequence ID" value="CAD9672340.1"/>
    <property type="molecule type" value="Transcribed_RNA"/>
</dbReference>
<organism evidence="2">
    <name type="scientific">Rhizochromulina marina</name>
    <dbReference type="NCBI Taxonomy" id="1034831"/>
    <lineage>
        <taxon>Eukaryota</taxon>
        <taxon>Sar</taxon>
        <taxon>Stramenopiles</taxon>
        <taxon>Ochrophyta</taxon>
        <taxon>Dictyochophyceae</taxon>
        <taxon>Rhizochromulinales</taxon>
        <taxon>Rhizochromulina</taxon>
    </lineage>
</organism>
<protein>
    <submittedName>
        <fullName evidence="2">Uncharacterized protein</fullName>
    </submittedName>
</protein>
<feature type="compositionally biased region" description="Polar residues" evidence="1">
    <location>
        <begin position="260"/>
        <end position="270"/>
    </location>
</feature>
<sequence length="305" mass="33814">MGGTASQPETFTLPGCVDVPSMDVHVVRGKRELRRYLDRCPALGRKLRESALLRTVCAEDLPEPGPRTWNTSDRATMVDRRILYRFADGPAGVAVAVCQERSGTSSPPEIFAACKVETSPGSSTAALSFLPLTSSPGLSGNEERFFRGALQHLSQLGKRRLRADASPLEWATYERVGFRKQKTQEWSRCKRQRLARRLARWDGVGYLVVLIELLRRGRAMEPDGGPHSHRGSDDIDRAPTEAGLSKTPWPLPPPPATEQVCRSPSGGSSSRNKDISTLRRLILEVSRVDPDHFLHALLRRVLGFL</sequence>
<feature type="region of interest" description="Disordered" evidence="1">
    <location>
        <begin position="219"/>
        <end position="273"/>
    </location>
</feature>
<dbReference type="AlphaFoldDB" id="A0A7S2W868"/>
<feature type="compositionally biased region" description="Basic and acidic residues" evidence="1">
    <location>
        <begin position="219"/>
        <end position="239"/>
    </location>
</feature>
<evidence type="ECO:0000313" key="2">
    <source>
        <dbReference type="EMBL" id="CAD9672340.1"/>
    </source>
</evidence>
<evidence type="ECO:0000256" key="1">
    <source>
        <dbReference type="SAM" id="MobiDB-lite"/>
    </source>
</evidence>
<name>A0A7S2W868_9STRA</name>
<gene>
    <name evidence="2" type="ORF">RMAR1173_LOCUS4984</name>
</gene>